<dbReference type="HOGENOM" id="CLU_035709_0_0_0"/>
<evidence type="ECO:0008006" key="5">
    <source>
        <dbReference type="Google" id="ProtNLM"/>
    </source>
</evidence>
<dbReference type="Pfam" id="PF09664">
    <property type="entry name" value="DUF2399"/>
    <property type="match status" value="1"/>
</dbReference>
<proteinExistence type="predicted"/>
<evidence type="ECO:0000313" key="4">
    <source>
        <dbReference type="Proteomes" id="UP000007013"/>
    </source>
</evidence>
<dbReference type="RefSeq" id="WP_012373365.1">
    <property type="nucleotide sequence ID" value="NC_010571.1"/>
</dbReference>
<reference evidence="3 4" key="1">
    <citation type="journal article" date="2011" name="J. Bacteriol.">
        <title>Genome sequence of the verrucomicrobium Opitutus terrae PB90-1, an abundant inhabitant of rice paddy soil ecosystems.</title>
        <authorList>
            <person name="van Passel M.W."/>
            <person name="Kant R."/>
            <person name="Palva A."/>
            <person name="Copeland A."/>
            <person name="Lucas S."/>
            <person name="Lapidus A."/>
            <person name="Glavina del Rio T."/>
            <person name="Pitluck S."/>
            <person name="Goltsman E."/>
            <person name="Clum A."/>
            <person name="Sun H."/>
            <person name="Schmutz J."/>
            <person name="Larimer F.W."/>
            <person name="Land M.L."/>
            <person name="Hauser L."/>
            <person name="Kyrpides N."/>
            <person name="Mikhailova N."/>
            <person name="Richardson P.P."/>
            <person name="Janssen P.H."/>
            <person name="de Vos W.M."/>
            <person name="Smidt H."/>
        </authorList>
    </citation>
    <scope>NUCLEOTIDE SEQUENCE [LARGE SCALE GENOMIC DNA]</scope>
    <source>
        <strain evidence="4">DSM 11246 / JCM 15787 / PB90-1</strain>
    </source>
</reference>
<dbReference type="KEGG" id="ote:Oter_0537"/>
<protein>
    <recommendedName>
        <fullName evidence="5">TIGR02679 family protein</fullName>
    </recommendedName>
</protein>
<dbReference type="InterPro" id="IPR024466">
    <property type="entry name" value="CHP02679_N"/>
</dbReference>
<dbReference type="STRING" id="452637.Oter_0537"/>
<dbReference type="Pfam" id="PF11796">
    <property type="entry name" value="DUF3323"/>
    <property type="match status" value="1"/>
</dbReference>
<evidence type="ECO:0000313" key="3">
    <source>
        <dbReference type="EMBL" id="ACB73827.1"/>
    </source>
</evidence>
<dbReference type="InterPro" id="IPR024465">
    <property type="entry name" value="DUF2399"/>
</dbReference>
<dbReference type="InterPro" id="IPR013495">
    <property type="entry name" value="CHP02679"/>
</dbReference>
<gene>
    <name evidence="3" type="ordered locus">Oter_0537</name>
</gene>
<organism evidence="3 4">
    <name type="scientific">Opitutus terrae (strain DSM 11246 / JCM 15787 / PB90-1)</name>
    <dbReference type="NCBI Taxonomy" id="452637"/>
    <lineage>
        <taxon>Bacteria</taxon>
        <taxon>Pseudomonadati</taxon>
        <taxon>Verrucomicrobiota</taxon>
        <taxon>Opitutia</taxon>
        <taxon>Opitutales</taxon>
        <taxon>Opitutaceae</taxon>
        <taxon>Opitutus</taxon>
    </lineage>
</organism>
<evidence type="ECO:0000259" key="1">
    <source>
        <dbReference type="Pfam" id="PF09664"/>
    </source>
</evidence>
<name>B1ZSH0_OPITP</name>
<feature type="domain" description="DUF2399" evidence="1">
    <location>
        <begin position="259"/>
        <end position="406"/>
    </location>
</feature>
<evidence type="ECO:0000259" key="2">
    <source>
        <dbReference type="Pfam" id="PF11796"/>
    </source>
</evidence>
<sequence>MSPQRERLQALFGRPELRRLIERLNERRELGRPLTGTLTLDTPSVEERRAVDQLLRRATSTGASLSVSPEALLIQLRTAGLANTWEEVLEAVCGQPDPTRALAAANAQAWEDLWKRVKGTVGPSLHIWLDQLRRDGLLKRLSEGNADIAGHWVDQAVAVLRQMPFEDEPIASVAARLAGNSHALDPGSPLATIILRGVSVVHQCAMPLNAAERRELWSKAGVVCDELSAPVLVFNLVLPGASPLEEILAAAHAATIPIHVTTRLLLATSWTQVVAPPRVYVCENPSIVALAARQLGAGSAPIICVDGEPKTAAWNLLGHLRRAGTEIWYHGDFDWKGLAIASRVIARLNARPWRYSEHDYNSAIGTEDLTGAVFNAPWAPELTTAMQKRNKLVHEEAVADLLLSDLEIVSDRSHRLS</sequence>
<dbReference type="OrthoDB" id="1661308at2"/>
<accession>B1ZSH0</accession>
<keyword evidence="4" id="KW-1185">Reference proteome</keyword>
<dbReference type="Proteomes" id="UP000007013">
    <property type="component" value="Chromosome"/>
</dbReference>
<dbReference type="NCBIfam" id="TIGR02679">
    <property type="entry name" value="TIGR02679 family protein"/>
    <property type="match status" value="1"/>
</dbReference>
<dbReference type="EMBL" id="CP001032">
    <property type="protein sequence ID" value="ACB73827.1"/>
    <property type="molecule type" value="Genomic_DNA"/>
</dbReference>
<feature type="domain" description="Conserved hypothetical protein CHP02679 N terminus" evidence="2">
    <location>
        <begin position="34"/>
        <end position="236"/>
    </location>
</feature>
<dbReference type="eggNOG" id="COG4924">
    <property type="taxonomic scope" value="Bacteria"/>
</dbReference>
<dbReference type="AlphaFoldDB" id="B1ZSH0"/>